<organism evidence="2 3">
    <name type="scientific">Planococcus antarcticus DSM 14505</name>
    <dbReference type="NCBI Taxonomy" id="1185653"/>
    <lineage>
        <taxon>Bacteria</taxon>
        <taxon>Bacillati</taxon>
        <taxon>Bacillota</taxon>
        <taxon>Bacilli</taxon>
        <taxon>Bacillales</taxon>
        <taxon>Caryophanaceae</taxon>
        <taxon>Planococcus</taxon>
    </lineage>
</organism>
<evidence type="ECO:0000313" key="2">
    <source>
        <dbReference type="EMBL" id="EIM08142.1"/>
    </source>
</evidence>
<proteinExistence type="predicted"/>
<feature type="region of interest" description="Disordered" evidence="1">
    <location>
        <begin position="19"/>
        <end position="40"/>
    </location>
</feature>
<dbReference type="PROSITE" id="PS51257">
    <property type="entry name" value="PROKAR_LIPOPROTEIN"/>
    <property type="match status" value="1"/>
</dbReference>
<protein>
    <recommendedName>
        <fullName evidence="4">Lipoprotein</fullName>
    </recommendedName>
</protein>
<comment type="caution">
    <text evidence="2">The sequence shown here is derived from an EMBL/GenBank/DDBJ whole genome shotgun (WGS) entry which is preliminary data.</text>
</comment>
<gene>
    <name evidence="2" type="ORF">A1A1_02420</name>
</gene>
<dbReference type="Proteomes" id="UP000004725">
    <property type="component" value="Unassembled WGS sequence"/>
</dbReference>
<dbReference type="AlphaFoldDB" id="A0AA87LV73"/>
<dbReference type="RefSeq" id="WP_006828502.1">
    <property type="nucleotide sequence ID" value="NZ_AJYB01000009.1"/>
</dbReference>
<accession>A0AA87LV73</accession>
<evidence type="ECO:0008006" key="4">
    <source>
        <dbReference type="Google" id="ProtNLM"/>
    </source>
</evidence>
<name>A0AA87LV73_9BACL</name>
<reference evidence="2 3" key="1">
    <citation type="journal article" date="2012" name="J. Bacteriol.">
        <title>Genome Sequence of the Antarctic Psychrophile Bacterium Planococcus antarcticus DSM 14505.</title>
        <authorList>
            <person name="Margolles A."/>
            <person name="Gueimonde M."/>
            <person name="Sanchez B."/>
        </authorList>
    </citation>
    <scope>NUCLEOTIDE SEQUENCE [LARGE SCALE GENOMIC DNA]</scope>
    <source>
        <strain evidence="2 3">DSM 14505</strain>
    </source>
</reference>
<evidence type="ECO:0000256" key="1">
    <source>
        <dbReference type="SAM" id="MobiDB-lite"/>
    </source>
</evidence>
<sequence>MKKLWAIGLTAAVLLAGCGEEESAESKETTAGAEGSEDSKEVKQELMKFYMSIPNTINAVDADLNAFEMNQAEDTLPEGEELQAMKDAAIASAEEAANAVETVEIPAALEEQQEKFDTAFAAMIESYEMKAEELTKDASFEAADEKFGEADAILNELLVEQDLAASSIYNEVSQ</sequence>
<evidence type="ECO:0000313" key="3">
    <source>
        <dbReference type="Proteomes" id="UP000004725"/>
    </source>
</evidence>
<dbReference type="EMBL" id="AJYB01000009">
    <property type="protein sequence ID" value="EIM08142.1"/>
    <property type="molecule type" value="Genomic_DNA"/>
</dbReference>